<accession>A0AAV4Y3M4</accession>
<protein>
    <submittedName>
        <fullName evidence="1">Uncharacterized protein</fullName>
    </submittedName>
</protein>
<keyword evidence="2" id="KW-1185">Reference proteome</keyword>
<evidence type="ECO:0000313" key="1">
    <source>
        <dbReference type="EMBL" id="GIZ00742.1"/>
    </source>
</evidence>
<dbReference type="Proteomes" id="UP001054945">
    <property type="component" value="Unassembled WGS sequence"/>
</dbReference>
<gene>
    <name evidence="1" type="ORF">CEXT_777571</name>
</gene>
<evidence type="ECO:0000313" key="2">
    <source>
        <dbReference type="Proteomes" id="UP001054945"/>
    </source>
</evidence>
<name>A0AAV4Y3M4_CAEEX</name>
<dbReference type="AlphaFoldDB" id="A0AAV4Y3M4"/>
<organism evidence="1 2">
    <name type="scientific">Caerostris extrusa</name>
    <name type="common">Bark spider</name>
    <name type="synonym">Caerostris bankana</name>
    <dbReference type="NCBI Taxonomy" id="172846"/>
    <lineage>
        <taxon>Eukaryota</taxon>
        <taxon>Metazoa</taxon>
        <taxon>Ecdysozoa</taxon>
        <taxon>Arthropoda</taxon>
        <taxon>Chelicerata</taxon>
        <taxon>Arachnida</taxon>
        <taxon>Araneae</taxon>
        <taxon>Araneomorphae</taxon>
        <taxon>Entelegynae</taxon>
        <taxon>Araneoidea</taxon>
        <taxon>Araneidae</taxon>
        <taxon>Caerostris</taxon>
    </lineage>
</organism>
<sequence>MTFTQGYTLLTIYGEESASKFHFEIAFTCKAFAAASAMLGIPADASDREKQILLTSRKIVIADGIHMRGVPESPAPFIKLLAGERVCSLEKGVDQK</sequence>
<reference evidence="1 2" key="1">
    <citation type="submission" date="2021-06" db="EMBL/GenBank/DDBJ databases">
        <title>Caerostris extrusa draft genome.</title>
        <authorList>
            <person name="Kono N."/>
            <person name="Arakawa K."/>
        </authorList>
    </citation>
    <scope>NUCLEOTIDE SEQUENCE [LARGE SCALE GENOMIC DNA]</scope>
</reference>
<comment type="caution">
    <text evidence="1">The sequence shown here is derived from an EMBL/GenBank/DDBJ whole genome shotgun (WGS) entry which is preliminary data.</text>
</comment>
<dbReference type="EMBL" id="BPLR01001199">
    <property type="protein sequence ID" value="GIZ00742.1"/>
    <property type="molecule type" value="Genomic_DNA"/>
</dbReference>
<proteinExistence type="predicted"/>